<dbReference type="EMBL" id="JBBUTH010000011">
    <property type="protein sequence ID" value="MEK8053128.1"/>
    <property type="molecule type" value="Genomic_DNA"/>
</dbReference>
<dbReference type="InterPro" id="IPR011701">
    <property type="entry name" value="MFS"/>
</dbReference>
<dbReference type="Proteomes" id="UP001365405">
    <property type="component" value="Unassembled WGS sequence"/>
</dbReference>
<dbReference type="InterPro" id="IPR020846">
    <property type="entry name" value="MFS_dom"/>
</dbReference>
<dbReference type="Pfam" id="PF07690">
    <property type="entry name" value="MFS_1"/>
    <property type="match status" value="1"/>
</dbReference>
<accession>A0ABU9CMS0</accession>
<feature type="transmembrane region" description="Helical" evidence="5">
    <location>
        <begin position="323"/>
        <end position="342"/>
    </location>
</feature>
<dbReference type="SUPFAM" id="SSF103473">
    <property type="entry name" value="MFS general substrate transporter"/>
    <property type="match status" value="1"/>
</dbReference>
<feature type="transmembrane region" description="Helical" evidence="5">
    <location>
        <begin position="258"/>
        <end position="281"/>
    </location>
</feature>
<feature type="transmembrane region" description="Helical" evidence="5">
    <location>
        <begin position="423"/>
        <end position="445"/>
    </location>
</feature>
<evidence type="ECO:0000256" key="4">
    <source>
        <dbReference type="ARBA" id="ARBA00023136"/>
    </source>
</evidence>
<feature type="transmembrane region" description="Helical" evidence="5">
    <location>
        <begin position="126"/>
        <end position="149"/>
    </location>
</feature>
<dbReference type="RefSeq" id="WP_341412874.1">
    <property type="nucleotide sequence ID" value="NZ_JBBUTH010000011.1"/>
</dbReference>
<keyword evidence="2 5" id="KW-0812">Transmembrane</keyword>
<proteinExistence type="predicted"/>
<feature type="transmembrane region" description="Helical" evidence="5">
    <location>
        <begin position="95"/>
        <end position="114"/>
    </location>
</feature>
<organism evidence="7 8">
    <name type="scientific">Pseudaquabacterium inlustre</name>
    <dbReference type="NCBI Taxonomy" id="2984192"/>
    <lineage>
        <taxon>Bacteria</taxon>
        <taxon>Pseudomonadati</taxon>
        <taxon>Pseudomonadota</taxon>
        <taxon>Betaproteobacteria</taxon>
        <taxon>Burkholderiales</taxon>
        <taxon>Sphaerotilaceae</taxon>
        <taxon>Pseudaquabacterium</taxon>
    </lineage>
</organism>
<feature type="transmembrane region" description="Helical" evidence="5">
    <location>
        <begin position="70"/>
        <end position="89"/>
    </location>
</feature>
<gene>
    <name evidence="7" type="ORF">AACH10_22935</name>
</gene>
<keyword evidence="8" id="KW-1185">Reference proteome</keyword>
<keyword evidence="4 5" id="KW-0472">Membrane</keyword>
<dbReference type="Gene3D" id="1.20.1250.20">
    <property type="entry name" value="MFS general substrate transporter like domains"/>
    <property type="match status" value="1"/>
</dbReference>
<evidence type="ECO:0000313" key="7">
    <source>
        <dbReference type="EMBL" id="MEK8053128.1"/>
    </source>
</evidence>
<dbReference type="InterPro" id="IPR036259">
    <property type="entry name" value="MFS_trans_sf"/>
</dbReference>
<dbReference type="Gene3D" id="1.20.1720.10">
    <property type="entry name" value="Multidrug resistance protein D"/>
    <property type="match status" value="1"/>
</dbReference>
<evidence type="ECO:0000259" key="6">
    <source>
        <dbReference type="PROSITE" id="PS50850"/>
    </source>
</evidence>
<dbReference type="PANTHER" id="PTHR42718:SF39">
    <property type="entry name" value="ACTINORHODIN TRANSPORTER-RELATED"/>
    <property type="match status" value="1"/>
</dbReference>
<dbReference type="PRINTS" id="PR01036">
    <property type="entry name" value="TCRTETB"/>
</dbReference>
<feature type="transmembrane region" description="Helical" evidence="5">
    <location>
        <begin position="214"/>
        <end position="233"/>
    </location>
</feature>
<feature type="transmembrane region" description="Helical" evidence="5">
    <location>
        <begin position="155"/>
        <end position="176"/>
    </location>
</feature>
<evidence type="ECO:0000256" key="3">
    <source>
        <dbReference type="ARBA" id="ARBA00022989"/>
    </source>
</evidence>
<sequence>MTALLLAGTFLITFDFFAISVALPSIRAALQASPSELQWCVAVFGLMFGATLVAGARLGERLGPLRGFRAGMALFGLAALGCAAAQAPWQLIAARALQGLGAALLSPQVLALIGRLPDAPARERAFAGYGAALGLGSGLGQLVGGALIALNPARLGWRAEFLLSAGFAATVAWRLRRHRGPDGLPRRIDLASVLLLAGSVVALMLPLIEGRRLHWPAWLLLPALLGVLGLALFGRRQQALAASGQAPLVALAVFEPRFVGALGTVLAFYASVASFMLIFSLTLQSLYQLPPHWAGVVFSAMVAGFLATNFGARPLAARWRGDLLAAGALVLASGHGLLALALATQKPLGLLLAPMVLTGLGMGLVMGPLIARAVAAAPAGQLSLAAGLVGSVQWFGNALGVAAVGTLYFTLTATHGEPAAADLARAGAASHALFAALALAVAWLLPRWAPAPRPLATAA</sequence>
<protein>
    <submittedName>
        <fullName evidence="7">MFS transporter</fullName>
    </submittedName>
</protein>
<evidence type="ECO:0000256" key="5">
    <source>
        <dbReference type="SAM" id="Phobius"/>
    </source>
</evidence>
<reference evidence="7 8" key="1">
    <citation type="submission" date="2024-04" db="EMBL/GenBank/DDBJ databases">
        <title>Novel species of the genus Ideonella isolated from streams.</title>
        <authorList>
            <person name="Lu H."/>
        </authorList>
    </citation>
    <scope>NUCLEOTIDE SEQUENCE [LARGE SCALE GENOMIC DNA]</scope>
    <source>
        <strain evidence="7 8">DXS22W</strain>
    </source>
</reference>
<dbReference type="PANTHER" id="PTHR42718">
    <property type="entry name" value="MAJOR FACILITATOR SUPERFAMILY MULTIDRUG TRANSPORTER MFSC"/>
    <property type="match status" value="1"/>
</dbReference>
<evidence type="ECO:0000256" key="1">
    <source>
        <dbReference type="ARBA" id="ARBA00004141"/>
    </source>
</evidence>
<dbReference type="PROSITE" id="PS50850">
    <property type="entry name" value="MFS"/>
    <property type="match status" value="1"/>
</dbReference>
<feature type="transmembrane region" description="Helical" evidence="5">
    <location>
        <begin position="188"/>
        <end position="208"/>
    </location>
</feature>
<evidence type="ECO:0000256" key="2">
    <source>
        <dbReference type="ARBA" id="ARBA00022692"/>
    </source>
</evidence>
<feature type="transmembrane region" description="Helical" evidence="5">
    <location>
        <begin position="382"/>
        <end position="411"/>
    </location>
</feature>
<comment type="caution">
    <text evidence="7">The sequence shown here is derived from an EMBL/GenBank/DDBJ whole genome shotgun (WGS) entry which is preliminary data.</text>
</comment>
<feature type="transmembrane region" description="Helical" evidence="5">
    <location>
        <begin position="293"/>
        <end position="311"/>
    </location>
</feature>
<comment type="subcellular location">
    <subcellularLocation>
        <location evidence="1">Membrane</location>
        <topology evidence="1">Multi-pass membrane protein</topology>
    </subcellularLocation>
</comment>
<feature type="domain" description="Major facilitator superfamily (MFS) profile" evidence="6">
    <location>
        <begin position="1"/>
        <end position="453"/>
    </location>
</feature>
<feature type="transmembrane region" description="Helical" evidence="5">
    <location>
        <begin position="348"/>
        <end position="370"/>
    </location>
</feature>
<evidence type="ECO:0000313" key="8">
    <source>
        <dbReference type="Proteomes" id="UP001365405"/>
    </source>
</evidence>
<feature type="transmembrane region" description="Helical" evidence="5">
    <location>
        <begin position="38"/>
        <end position="58"/>
    </location>
</feature>
<keyword evidence="3 5" id="KW-1133">Transmembrane helix</keyword>
<name>A0ABU9CMS0_9BURK</name>